<dbReference type="Proteomes" id="UP001642483">
    <property type="component" value="Unassembled WGS sequence"/>
</dbReference>
<keyword evidence="4 6" id="KW-1133">Transmembrane helix</keyword>
<keyword evidence="9" id="KW-1185">Reference proteome</keyword>
<feature type="transmembrane region" description="Helical" evidence="6">
    <location>
        <begin position="390"/>
        <end position="410"/>
    </location>
</feature>
<proteinExistence type="predicted"/>
<accession>A0ABP0G825</accession>
<keyword evidence="5 6" id="KW-0472">Membrane</keyword>
<dbReference type="PANTHER" id="PTHR23506">
    <property type="entry name" value="GH10249P"/>
    <property type="match status" value="1"/>
</dbReference>
<feature type="domain" description="Major facilitator superfamily (MFS) profile" evidence="7">
    <location>
        <begin position="16"/>
        <end position="448"/>
    </location>
</feature>
<dbReference type="PROSITE" id="PS50850">
    <property type="entry name" value="MFS"/>
    <property type="match status" value="1"/>
</dbReference>
<feature type="transmembrane region" description="Helical" evidence="6">
    <location>
        <begin position="158"/>
        <end position="181"/>
    </location>
</feature>
<feature type="transmembrane region" description="Helical" evidence="6">
    <location>
        <begin position="332"/>
        <end position="352"/>
    </location>
</feature>
<dbReference type="InterPro" id="IPR036259">
    <property type="entry name" value="MFS_trans_sf"/>
</dbReference>
<dbReference type="InterPro" id="IPR020846">
    <property type="entry name" value="MFS_dom"/>
</dbReference>
<feature type="transmembrane region" description="Helical" evidence="6">
    <location>
        <begin position="12"/>
        <end position="39"/>
    </location>
</feature>
<comment type="subcellular location">
    <subcellularLocation>
        <location evidence="1">Membrane</location>
        <topology evidence="1">Multi-pass membrane protein</topology>
    </subcellularLocation>
</comment>
<dbReference type="Gene3D" id="1.20.1250.20">
    <property type="entry name" value="MFS general substrate transporter like domains"/>
    <property type="match status" value="1"/>
</dbReference>
<sequence length="448" mass="48434">MIWLGQNYKIPASLNVLCILFINFVLPSTMVSVFQTLLWKNHLESNPYLDNANNNVNITTEDNMSTNVTLHTPTTNSTSTWQTITIQSIEDAKKAFIATQGVKMSSIFICKMAVQFVTGLFVGPLIDRIGYKVTMFAGTVVMSLSAIGFALAKSYPALFVSVAIQGIGASCNVVGGMTMLARTATDKNIRANVIRLSLLSILLGAATGLWSGEFVDTFHDKTVSFLILAGVIALHSFFLLLFNIPKIERNEETKQPAAVLLRLDDYTLTALVVLVLLGVVLGTITDAFSGSGVDLSYCQIVLVVFFAPCGLYLVTATILIRNPTYSLCRVMGLILGFLIIIFLLISFALSLRTSPTNASIFAISFGIALVAANIYPDLAYVAEENHDSNYAAVYALADVALNFGIITGVLVTSGIMPGFCVLPLLLFFMPYAFGLYIDCASSNHPSLV</sequence>
<keyword evidence="2" id="KW-0813">Transport</keyword>
<keyword evidence="3 6" id="KW-0812">Transmembrane</keyword>
<evidence type="ECO:0000256" key="6">
    <source>
        <dbReference type="SAM" id="Phobius"/>
    </source>
</evidence>
<feature type="transmembrane region" description="Helical" evidence="6">
    <location>
        <begin position="358"/>
        <end position="378"/>
    </location>
</feature>
<feature type="transmembrane region" description="Helical" evidence="6">
    <location>
        <begin position="106"/>
        <end position="126"/>
    </location>
</feature>
<name>A0ABP0G825_CLALP</name>
<evidence type="ECO:0000256" key="1">
    <source>
        <dbReference type="ARBA" id="ARBA00004141"/>
    </source>
</evidence>
<dbReference type="EMBL" id="CAWYQH010000106">
    <property type="protein sequence ID" value="CAK8687971.1"/>
    <property type="molecule type" value="Genomic_DNA"/>
</dbReference>
<organism evidence="8 9">
    <name type="scientific">Clavelina lepadiformis</name>
    <name type="common">Light-bulb sea squirt</name>
    <name type="synonym">Ascidia lepadiformis</name>
    <dbReference type="NCBI Taxonomy" id="159417"/>
    <lineage>
        <taxon>Eukaryota</taxon>
        <taxon>Metazoa</taxon>
        <taxon>Chordata</taxon>
        <taxon>Tunicata</taxon>
        <taxon>Ascidiacea</taxon>
        <taxon>Aplousobranchia</taxon>
        <taxon>Clavelinidae</taxon>
        <taxon>Clavelina</taxon>
    </lineage>
</organism>
<evidence type="ECO:0000259" key="7">
    <source>
        <dbReference type="PROSITE" id="PS50850"/>
    </source>
</evidence>
<evidence type="ECO:0000256" key="5">
    <source>
        <dbReference type="ARBA" id="ARBA00023136"/>
    </source>
</evidence>
<gene>
    <name evidence="8" type="ORF">CVLEPA_LOCUS20015</name>
</gene>
<feature type="transmembrane region" description="Helical" evidence="6">
    <location>
        <begin position="223"/>
        <end position="245"/>
    </location>
</feature>
<feature type="transmembrane region" description="Helical" evidence="6">
    <location>
        <begin position="193"/>
        <end position="211"/>
    </location>
</feature>
<feature type="transmembrane region" description="Helical" evidence="6">
    <location>
        <begin position="300"/>
        <end position="320"/>
    </location>
</feature>
<reference evidence="8 9" key="1">
    <citation type="submission" date="2024-02" db="EMBL/GenBank/DDBJ databases">
        <authorList>
            <person name="Daric V."/>
            <person name="Darras S."/>
        </authorList>
    </citation>
    <scope>NUCLEOTIDE SEQUENCE [LARGE SCALE GENOMIC DNA]</scope>
</reference>
<feature type="transmembrane region" description="Helical" evidence="6">
    <location>
        <begin position="416"/>
        <end position="437"/>
    </location>
</feature>
<dbReference type="SUPFAM" id="SSF103473">
    <property type="entry name" value="MFS general substrate transporter"/>
    <property type="match status" value="1"/>
</dbReference>
<dbReference type="InterPro" id="IPR050930">
    <property type="entry name" value="MFS_Vesicular_Transporter"/>
</dbReference>
<evidence type="ECO:0000256" key="4">
    <source>
        <dbReference type="ARBA" id="ARBA00022989"/>
    </source>
</evidence>
<comment type="caution">
    <text evidence="8">The sequence shown here is derived from an EMBL/GenBank/DDBJ whole genome shotgun (WGS) entry which is preliminary data.</text>
</comment>
<evidence type="ECO:0000256" key="3">
    <source>
        <dbReference type="ARBA" id="ARBA00022692"/>
    </source>
</evidence>
<evidence type="ECO:0000313" key="8">
    <source>
        <dbReference type="EMBL" id="CAK8687971.1"/>
    </source>
</evidence>
<dbReference type="Pfam" id="PF07690">
    <property type="entry name" value="MFS_1"/>
    <property type="match status" value="1"/>
</dbReference>
<dbReference type="PANTHER" id="PTHR23506:SF23">
    <property type="entry name" value="GH10249P"/>
    <property type="match status" value="1"/>
</dbReference>
<protein>
    <recommendedName>
        <fullName evidence="7">Major facilitator superfamily (MFS) profile domain-containing protein</fullName>
    </recommendedName>
</protein>
<evidence type="ECO:0000313" key="9">
    <source>
        <dbReference type="Proteomes" id="UP001642483"/>
    </source>
</evidence>
<feature type="transmembrane region" description="Helical" evidence="6">
    <location>
        <begin position="133"/>
        <end position="152"/>
    </location>
</feature>
<dbReference type="InterPro" id="IPR011701">
    <property type="entry name" value="MFS"/>
</dbReference>
<evidence type="ECO:0000256" key="2">
    <source>
        <dbReference type="ARBA" id="ARBA00022448"/>
    </source>
</evidence>
<feature type="transmembrane region" description="Helical" evidence="6">
    <location>
        <begin position="266"/>
        <end position="288"/>
    </location>
</feature>